<dbReference type="AlphaFoldDB" id="A0A1H3PNR3"/>
<evidence type="ECO:0000259" key="1">
    <source>
        <dbReference type="Pfam" id="PF02557"/>
    </source>
</evidence>
<dbReference type="STRING" id="589385.SAMN05421504_108289"/>
<organism evidence="2 3">
    <name type="scientific">Amycolatopsis xylanica</name>
    <dbReference type="NCBI Taxonomy" id="589385"/>
    <lineage>
        <taxon>Bacteria</taxon>
        <taxon>Bacillati</taxon>
        <taxon>Actinomycetota</taxon>
        <taxon>Actinomycetes</taxon>
        <taxon>Pseudonocardiales</taxon>
        <taxon>Pseudonocardiaceae</taxon>
        <taxon>Amycolatopsis</taxon>
    </lineage>
</organism>
<accession>A0A1H3PNR3</accession>
<evidence type="ECO:0000313" key="2">
    <source>
        <dbReference type="EMBL" id="SDZ02049.1"/>
    </source>
</evidence>
<feature type="domain" description="D-alanyl-D-alanine carboxypeptidase-like core" evidence="1">
    <location>
        <begin position="27"/>
        <end position="127"/>
    </location>
</feature>
<dbReference type="GO" id="GO:0006508">
    <property type="term" value="P:proteolysis"/>
    <property type="evidence" value="ECO:0007669"/>
    <property type="project" value="InterPro"/>
</dbReference>
<dbReference type="EMBL" id="FNON01000008">
    <property type="protein sequence ID" value="SDZ02049.1"/>
    <property type="molecule type" value="Genomic_DNA"/>
</dbReference>
<keyword evidence="2" id="KW-0378">Hydrolase</keyword>
<keyword evidence="3" id="KW-1185">Reference proteome</keyword>
<dbReference type="Pfam" id="PF02557">
    <property type="entry name" value="VanY"/>
    <property type="match status" value="1"/>
</dbReference>
<gene>
    <name evidence="2" type="ORF">SAMN05421504_108289</name>
</gene>
<protein>
    <submittedName>
        <fullName evidence="2">D-alanyl-D-alanine carboxypeptidase</fullName>
    </submittedName>
</protein>
<dbReference type="OrthoDB" id="3293184at2"/>
<dbReference type="InterPro" id="IPR009045">
    <property type="entry name" value="Zn_M74/Hedgehog-like"/>
</dbReference>
<name>A0A1H3PNR3_9PSEU</name>
<proteinExistence type="predicted"/>
<keyword evidence="2" id="KW-0121">Carboxypeptidase</keyword>
<reference evidence="2 3" key="1">
    <citation type="submission" date="2016-10" db="EMBL/GenBank/DDBJ databases">
        <authorList>
            <person name="de Groot N.N."/>
        </authorList>
    </citation>
    <scope>NUCLEOTIDE SEQUENCE [LARGE SCALE GENOMIC DNA]</scope>
    <source>
        <strain evidence="2 3">CPCC 202699</strain>
    </source>
</reference>
<sequence>MTYTEPALGAVPPGVTVFDSIPAVANLDPALLAALRAAATVAADFGIEFRVNGGWRSRRYQEHLRREAVARYGSEEEAARWVATPDTSAHVSGQAVDIGPPAAAAWLFEHGAAYGLCQIYRNEPWHFELRPEAIEHGPPPMYADPSADPRMNRR</sequence>
<dbReference type="InterPro" id="IPR003709">
    <property type="entry name" value="VanY-like_core_dom"/>
</dbReference>
<dbReference type="RefSeq" id="WP_091295828.1">
    <property type="nucleotide sequence ID" value="NZ_FNON01000008.1"/>
</dbReference>
<dbReference type="GO" id="GO:0004180">
    <property type="term" value="F:carboxypeptidase activity"/>
    <property type="evidence" value="ECO:0007669"/>
    <property type="project" value="UniProtKB-KW"/>
</dbReference>
<evidence type="ECO:0000313" key="3">
    <source>
        <dbReference type="Proteomes" id="UP000199515"/>
    </source>
</evidence>
<keyword evidence="2" id="KW-0645">Protease</keyword>
<dbReference type="Proteomes" id="UP000199515">
    <property type="component" value="Unassembled WGS sequence"/>
</dbReference>
<dbReference type="SUPFAM" id="SSF55166">
    <property type="entry name" value="Hedgehog/DD-peptidase"/>
    <property type="match status" value="1"/>
</dbReference>
<dbReference type="CDD" id="cd14846">
    <property type="entry name" value="Peptidase_M15_like"/>
    <property type="match status" value="1"/>
</dbReference>
<dbReference type="Gene3D" id="3.30.1380.10">
    <property type="match status" value="1"/>
</dbReference>